<dbReference type="InterPro" id="IPR011645">
    <property type="entry name" value="HNOB_dom_associated"/>
</dbReference>
<dbReference type="EC" id="4.6.1.2" evidence="1"/>
<feature type="domain" description="Haem NO binding associated" evidence="5">
    <location>
        <begin position="116"/>
        <end position="170"/>
    </location>
</feature>
<dbReference type="Pfam" id="PF07701">
    <property type="entry name" value="HNOBA"/>
    <property type="match status" value="1"/>
</dbReference>
<sequence length="172" mass="20216">FGFIHESIRQLMLRKYSQELWQEVLTRSGFESGKENIINHYYSDADTYMLVDSVAVLTKMSREQVWELYGSFLIEYTMEIGWDELIRNMSPDLKSSTHTGEPLTSNIFDFNSHVPKELLVRGTPIMRIFEVNRPQIPIDFDNICNFINAVFVLQVKTSPTDMRRQQQQPQEE</sequence>
<gene>
    <name evidence="6" type="ORF">TELCIR_19659</name>
</gene>
<name>A0A2G9TLM0_TELCI</name>
<keyword evidence="7" id="KW-1185">Reference proteome</keyword>
<protein>
    <recommendedName>
        <fullName evidence="1">guanylate cyclase</fullName>
        <ecNumber evidence="1">4.6.1.2</ecNumber>
    </recommendedName>
</protein>
<dbReference type="PANTHER" id="PTHR45655:SF13">
    <property type="entry name" value="SOLUBLE GUANYLATE CYCLASE GCY-32-RELATED"/>
    <property type="match status" value="1"/>
</dbReference>
<organism evidence="6 7">
    <name type="scientific">Teladorsagia circumcincta</name>
    <name type="common">Brown stomach worm</name>
    <name type="synonym">Ostertagia circumcincta</name>
    <dbReference type="NCBI Taxonomy" id="45464"/>
    <lineage>
        <taxon>Eukaryota</taxon>
        <taxon>Metazoa</taxon>
        <taxon>Ecdysozoa</taxon>
        <taxon>Nematoda</taxon>
        <taxon>Chromadorea</taxon>
        <taxon>Rhabditida</taxon>
        <taxon>Rhabditina</taxon>
        <taxon>Rhabditomorpha</taxon>
        <taxon>Strongyloidea</taxon>
        <taxon>Trichostrongylidae</taxon>
        <taxon>Teladorsagia</taxon>
    </lineage>
</organism>
<dbReference type="InterPro" id="IPR042463">
    <property type="entry name" value="HNOB_dom_associated_sf"/>
</dbReference>
<dbReference type="PANTHER" id="PTHR45655">
    <property type="entry name" value="GUANYLATE CYCLASE SOLUBLE SUBUNIT BETA-2"/>
    <property type="match status" value="1"/>
</dbReference>
<proteinExistence type="predicted"/>
<evidence type="ECO:0000259" key="4">
    <source>
        <dbReference type="Pfam" id="PF07700"/>
    </source>
</evidence>
<dbReference type="AlphaFoldDB" id="A0A2G9TLM0"/>
<dbReference type="GO" id="GO:0019934">
    <property type="term" value="P:cGMP-mediated signaling"/>
    <property type="evidence" value="ECO:0007669"/>
    <property type="project" value="TreeGrafter"/>
</dbReference>
<dbReference type="InterPro" id="IPR024096">
    <property type="entry name" value="NO_sig/Golgi_transp_ligand-bd"/>
</dbReference>
<evidence type="ECO:0000256" key="1">
    <source>
        <dbReference type="ARBA" id="ARBA00012202"/>
    </source>
</evidence>
<evidence type="ECO:0000313" key="6">
    <source>
        <dbReference type="EMBL" id="PIO58894.1"/>
    </source>
</evidence>
<dbReference type="Proteomes" id="UP000230423">
    <property type="component" value="Unassembled WGS sequence"/>
</dbReference>
<dbReference type="Gene3D" id="3.90.1520.10">
    <property type="entry name" value="H-NOX domain"/>
    <property type="match status" value="1"/>
</dbReference>
<feature type="domain" description="Heme NO-binding" evidence="4">
    <location>
        <begin position="2"/>
        <end position="94"/>
    </location>
</feature>
<evidence type="ECO:0000313" key="7">
    <source>
        <dbReference type="Proteomes" id="UP000230423"/>
    </source>
</evidence>
<dbReference type="GO" id="GO:0004383">
    <property type="term" value="F:guanylate cyclase activity"/>
    <property type="evidence" value="ECO:0007669"/>
    <property type="project" value="UniProtKB-EC"/>
</dbReference>
<dbReference type="GO" id="GO:0020037">
    <property type="term" value="F:heme binding"/>
    <property type="evidence" value="ECO:0007669"/>
    <property type="project" value="InterPro"/>
</dbReference>
<dbReference type="OrthoDB" id="6127067at2759"/>
<reference evidence="6 7" key="1">
    <citation type="submission" date="2015-09" db="EMBL/GenBank/DDBJ databases">
        <title>Draft genome of the parasitic nematode Teladorsagia circumcincta isolate WARC Sus (inbred).</title>
        <authorList>
            <person name="Mitreva M."/>
        </authorList>
    </citation>
    <scope>NUCLEOTIDE SEQUENCE [LARGE SCALE GENOMIC DNA]</scope>
    <source>
        <strain evidence="6 7">S</strain>
    </source>
</reference>
<keyword evidence="2" id="KW-0547">Nucleotide-binding</keyword>
<accession>A0A2G9TLM0</accession>
<evidence type="ECO:0000256" key="2">
    <source>
        <dbReference type="ARBA" id="ARBA00022741"/>
    </source>
</evidence>
<dbReference type="InterPro" id="IPR038158">
    <property type="entry name" value="H-NOX_domain_sf"/>
</dbReference>
<feature type="non-terminal residue" evidence="6">
    <location>
        <position position="172"/>
    </location>
</feature>
<feature type="non-terminal residue" evidence="6">
    <location>
        <position position="1"/>
    </location>
</feature>
<dbReference type="EMBL" id="KZ359491">
    <property type="protein sequence ID" value="PIO58894.1"/>
    <property type="molecule type" value="Genomic_DNA"/>
</dbReference>
<evidence type="ECO:0000259" key="5">
    <source>
        <dbReference type="Pfam" id="PF07701"/>
    </source>
</evidence>
<dbReference type="Gene3D" id="3.30.450.260">
    <property type="entry name" value="Haem NO binding associated domain"/>
    <property type="match status" value="1"/>
</dbReference>
<dbReference type="SUPFAM" id="SSF111126">
    <property type="entry name" value="Ligand-binding domain in the NO signalling and Golgi transport"/>
    <property type="match status" value="1"/>
</dbReference>
<keyword evidence="3" id="KW-0141">cGMP biosynthesis</keyword>
<evidence type="ECO:0000256" key="3">
    <source>
        <dbReference type="ARBA" id="ARBA00023293"/>
    </source>
</evidence>
<dbReference type="GO" id="GO:0000166">
    <property type="term" value="F:nucleotide binding"/>
    <property type="evidence" value="ECO:0007669"/>
    <property type="project" value="UniProtKB-KW"/>
</dbReference>
<dbReference type="GO" id="GO:0070482">
    <property type="term" value="P:response to oxygen levels"/>
    <property type="evidence" value="ECO:0007669"/>
    <property type="project" value="TreeGrafter"/>
</dbReference>
<dbReference type="GO" id="GO:0008074">
    <property type="term" value="C:guanylate cyclase complex, soluble"/>
    <property type="evidence" value="ECO:0007669"/>
    <property type="project" value="TreeGrafter"/>
</dbReference>
<dbReference type="InterPro" id="IPR011644">
    <property type="entry name" value="Heme_NO-bd"/>
</dbReference>
<dbReference type="Pfam" id="PF07700">
    <property type="entry name" value="HNOB"/>
    <property type="match status" value="1"/>
</dbReference>